<dbReference type="RefSeq" id="WP_073288314.1">
    <property type="nucleotide sequence ID" value="NZ_FRAS01000027.1"/>
</dbReference>
<sequence>MYRGFNVTIDSFTRQPGRNEEYYQLGNDVFNKDKRFIKGALEEMILKDGTLDGTKLQEQWFPLVEADLFISHSHKNEETAIILAGYLLKNFGIRSFIDSTVWSYSNDLLKQLDNEYCRNKGENTYNYQKRNFSTSHVYLMLSGALSKMIDNTECVFFLNTPDSIKPDKIIDSTLSPWIYSEILATQFIRKRAPSVHPARKHRLVKGYSQGGQILNESKLAVTYEVEMSHLTSISFDIFKTWLNKSSKEEYKLDALYKMYPLEKEPINS</sequence>
<protein>
    <recommendedName>
        <fullName evidence="3">TIR domain-containing protein</fullName>
    </recommendedName>
</protein>
<evidence type="ECO:0000313" key="1">
    <source>
        <dbReference type="EMBL" id="SHL96838.1"/>
    </source>
</evidence>
<dbReference type="AlphaFoldDB" id="A0A1M7EZB9"/>
<name>A0A1M7EZB9_9BACT</name>
<gene>
    <name evidence="1" type="ORF">SAMN02746009_03722</name>
</gene>
<organism evidence="1 2">
    <name type="scientific">Hymenobacter psychrotolerans DSM 18569</name>
    <dbReference type="NCBI Taxonomy" id="1121959"/>
    <lineage>
        <taxon>Bacteria</taxon>
        <taxon>Pseudomonadati</taxon>
        <taxon>Bacteroidota</taxon>
        <taxon>Cytophagia</taxon>
        <taxon>Cytophagales</taxon>
        <taxon>Hymenobacteraceae</taxon>
        <taxon>Hymenobacter</taxon>
    </lineage>
</organism>
<evidence type="ECO:0000313" key="2">
    <source>
        <dbReference type="Proteomes" id="UP000183947"/>
    </source>
</evidence>
<evidence type="ECO:0008006" key="3">
    <source>
        <dbReference type="Google" id="ProtNLM"/>
    </source>
</evidence>
<reference evidence="2" key="1">
    <citation type="submission" date="2016-11" db="EMBL/GenBank/DDBJ databases">
        <authorList>
            <person name="Varghese N."/>
            <person name="Submissions S."/>
        </authorList>
    </citation>
    <scope>NUCLEOTIDE SEQUENCE [LARGE SCALE GENOMIC DNA]</scope>
    <source>
        <strain evidence="2">DSM 18569</strain>
    </source>
</reference>
<keyword evidence="2" id="KW-1185">Reference proteome</keyword>
<dbReference type="Proteomes" id="UP000183947">
    <property type="component" value="Unassembled WGS sequence"/>
</dbReference>
<accession>A0A1M7EZB9</accession>
<dbReference type="EMBL" id="FRAS01000027">
    <property type="protein sequence ID" value="SHL96838.1"/>
    <property type="molecule type" value="Genomic_DNA"/>
</dbReference>
<proteinExistence type="predicted"/>